<dbReference type="AlphaFoldDB" id="A0A427A9E9"/>
<name>A0A427A9E9_ENSVE</name>
<sequence length="310" mass="33723">MLLELWKRSELAAQIRLPEAPVRWRDVHRGDGEAVAGGDAEREGLAVEVAAALPVLAPVAAHRLPSEIKVVPGRIAPPSIVVGKRVVWRAEVSGGNDDRTLEAPLPPRAFDLEARPAALPVVEESRAQCSALGAIPLVVEITITACPSCDKDGRSNTMSGSTIFLWPTTIASLLLAFVQEQGGRGRKDAEIRERLHMATHGQHVSHLRPRLSLFVCSPAWEFDTVGRRPRPVICHNWRPAMAGEAFARATAETKEAGKPRAPTGSWAVELFPQLCWPEATGFRSFCVSRCKISFEAPVIVYCTTVLSLVL</sequence>
<organism evidence="1 2">
    <name type="scientific">Ensete ventricosum</name>
    <name type="common">Abyssinian banana</name>
    <name type="synonym">Musa ensete</name>
    <dbReference type="NCBI Taxonomy" id="4639"/>
    <lineage>
        <taxon>Eukaryota</taxon>
        <taxon>Viridiplantae</taxon>
        <taxon>Streptophyta</taxon>
        <taxon>Embryophyta</taxon>
        <taxon>Tracheophyta</taxon>
        <taxon>Spermatophyta</taxon>
        <taxon>Magnoliopsida</taxon>
        <taxon>Liliopsida</taxon>
        <taxon>Zingiberales</taxon>
        <taxon>Musaceae</taxon>
        <taxon>Ensete</taxon>
    </lineage>
</organism>
<gene>
    <name evidence="1" type="ORF">B296_00034048</name>
</gene>
<accession>A0A427A9E9</accession>
<reference evidence="1 2" key="1">
    <citation type="journal article" date="2014" name="Agronomy (Basel)">
        <title>A Draft Genome Sequence for Ensete ventricosum, the Drought-Tolerant Tree Against Hunger.</title>
        <authorList>
            <person name="Harrison J."/>
            <person name="Moore K.A."/>
            <person name="Paszkiewicz K."/>
            <person name="Jones T."/>
            <person name="Grant M."/>
            <person name="Ambacheew D."/>
            <person name="Muzemil S."/>
            <person name="Studholme D.J."/>
        </authorList>
    </citation>
    <scope>NUCLEOTIDE SEQUENCE [LARGE SCALE GENOMIC DNA]</scope>
</reference>
<evidence type="ECO:0000313" key="1">
    <source>
        <dbReference type="EMBL" id="RRT72848.1"/>
    </source>
</evidence>
<dbReference type="EMBL" id="AMZH03003274">
    <property type="protein sequence ID" value="RRT72848.1"/>
    <property type="molecule type" value="Genomic_DNA"/>
</dbReference>
<evidence type="ECO:0000313" key="2">
    <source>
        <dbReference type="Proteomes" id="UP000287651"/>
    </source>
</evidence>
<comment type="caution">
    <text evidence="1">The sequence shown here is derived from an EMBL/GenBank/DDBJ whole genome shotgun (WGS) entry which is preliminary data.</text>
</comment>
<protein>
    <submittedName>
        <fullName evidence="1">Uncharacterized protein</fullName>
    </submittedName>
</protein>
<dbReference type="Proteomes" id="UP000287651">
    <property type="component" value="Unassembled WGS sequence"/>
</dbReference>
<proteinExistence type="predicted"/>